<organism evidence="2 3">
    <name type="scientific">Streptomyces beihaiensis</name>
    <dbReference type="NCBI Taxonomy" id="2984495"/>
    <lineage>
        <taxon>Bacteria</taxon>
        <taxon>Bacillati</taxon>
        <taxon>Actinomycetota</taxon>
        <taxon>Actinomycetes</taxon>
        <taxon>Kitasatosporales</taxon>
        <taxon>Streptomycetaceae</taxon>
        <taxon>Streptomyces</taxon>
    </lineage>
</organism>
<gene>
    <name evidence="2" type="ORF">OFY01_02660</name>
</gene>
<evidence type="ECO:0000259" key="1">
    <source>
        <dbReference type="Pfam" id="PF13546"/>
    </source>
</evidence>
<comment type="caution">
    <text evidence="2">The sequence shown here is derived from an EMBL/GenBank/DDBJ whole genome shotgun (WGS) entry which is preliminary data.</text>
</comment>
<dbReference type="RefSeq" id="WP_266595905.1">
    <property type="nucleotide sequence ID" value="NZ_JAPHNL010000014.1"/>
</dbReference>
<dbReference type="Pfam" id="PF13546">
    <property type="entry name" value="DDE_5"/>
    <property type="match status" value="1"/>
</dbReference>
<keyword evidence="3" id="KW-1185">Reference proteome</keyword>
<dbReference type="PANTHER" id="PTHR33627:SF1">
    <property type="entry name" value="TRANSPOSASE"/>
    <property type="match status" value="1"/>
</dbReference>
<proteinExistence type="predicted"/>
<dbReference type="EMBL" id="JAPHNL010000014">
    <property type="protein sequence ID" value="MCX3058688.1"/>
    <property type="molecule type" value="Genomic_DNA"/>
</dbReference>
<dbReference type="PANTHER" id="PTHR33627">
    <property type="entry name" value="TRANSPOSASE"/>
    <property type="match status" value="1"/>
</dbReference>
<protein>
    <submittedName>
        <fullName evidence="2">Transposase</fullName>
    </submittedName>
</protein>
<dbReference type="Proteomes" id="UP001163064">
    <property type="component" value="Unassembled WGS sequence"/>
</dbReference>
<name>A0ABT3TNQ6_9ACTN</name>
<dbReference type="InterPro" id="IPR038721">
    <property type="entry name" value="IS701-like_DDE_dom"/>
</dbReference>
<feature type="domain" description="Transposase IS701-like DDE" evidence="1">
    <location>
        <begin position="15"/>
        <end position="242"/>
    </location>
</feature>
<dbReference type="InterPro" id="IPR039365">
    <property type="entry name" value="IS701-like"/>
</dbReference>
<evidence type="ECO:0000313" key="2">
    <source>
        <dbReference type="EMBL" id="MCX3058688.1"/>
    </source>
</evidence>
<accession>A0ABT3TNQ6</accession>
<evidence type="ECO:0000313" key="3">
    <source>
        <dbReference type="Proteomes" id="UP001163064"/>
    </source>
</evidence>
<sequence length="396" mass="44519">MSATAPLSFPAYCQDLFRELTRCDQRRWGEVYVRGLLDVPGRKTPTRISEHVLGRPAVQQLQQFVHQSPWECGPVRRQTARWLTACFDIDAWSVDEAVFVKNGDRSVGVARQFAPSQERTVNCQLACAVSLVGSGGGLPVNWRLLLPPRWDHDEQRREGAHVPEHEHSRPRWQYVLEALDEMTEEWLLDPRPVLADWRHESETDPLLLGLEARGLGYLVEVSPRTPVTMPRPHSALPVVRGTVADLAAHVARRTERTPVGWHDRLTERRYRSQFLSTPALLCPDGSGGPVAAAHRPTPRHLVVDWPFGRPEPRAYWLTNLPARRLAEAFPLSRLRSLADEAMRRLHDDFGLGDFEGRSFRGWHHHVTLASAALGFDALRAAVPSEPKVLAGAGVAV</sequence>
<reference evidence="2" key="1">
    <citation type="submission" date="2022-10" db="EMBL/GenBank/DDBJ databases">
        <title>Streptomyces beihaiensis sp. nov., a chitin degrading actinobacterium, isolated from shrimp pond soil.</title>
        <authorList>
            <person name="Xie J."/>
            <person name="Shen N."/>
        </authorList>
    </citation>
    <scope>NUCLEOTIDE SEQUENCE</scope>
    <source>
        <strain evidence="2">GXMU-J5</strain>
    </source>
</reference>